<dbReference type="OrthoDB" id="2666443at2"/>
<evidence type="ECO:0000256" key="1">
    <source>
        <dbReference type="SAM" id="Phobius"/>
    </source>
</evidence>
<evidence type="ECO:0000313" key="3">
    <source>
        <dbReference type="Proteomes" id="UP000214666"/>
    </source>
</evidence>
<accession>A0A222WLF8</accession>
<organism evidence="2 3">
    <name type="scientific">Paenibacillus kribbensis</name>
    <dbReference type="NCBI Taxonomy" id="172713"/>
    <lineage>
        <taxon>Bacteria</taxon>
        <taxon>Bacillati</taxon>
        <taxon>Bacillota</taxon>
        <taxon>Bacilli</taxon>
        <taxon>Bacillales</taxon>
        <taxon>Paenibacillaceae</taxon>
        <taxon>Paenibacillus</taxon>
    </lineage>
</organism>
<sequence>MFDAKQMDWLNQLSAEDLAILGAGFTTLGDFFAFLALVKAKQEPSKGKGNEVVALIRAKQQPHKGNKK</sequence>
<keyword evidence="1" id="KW-1133">Transmembrane helix</keyword>
<gene>
    <name evidence="2" type="ORF">B4V02_09260</name>
</gene>
<name>A0A222WLF8_9BACL</name>
<reference evidence="2 3" key="1">
    <citation type="submission" date="2017-03" db="EMBL/GenBank/DDBJ databases">
        <title>Complete genome sequence of Paenibacillus Kribbensis producing bioflocculants.</title>
        <authorList>
            <person name="Lee H.-G."/>
            <person name="Oh H.-M."/>
        </authorList>
    </citation>
    <scope>NUCLEOTIDE SEQUENCE [LARGE SCALE GENOMIC DNA]</scope>
    <source>
        <strain evidence="2 3">AM49</strain>
    </source>
</reference>
<keyword evidence="1" id="KW-0812">Transmembrane</keyword>
<proteinExistence type="predicted"/>
<protein>
    <submittedName>
        <fullName evidence="2">Uncharacterized protein</fullName>
    </submittedName>
</protein>
<dbReference type="RefSeq" id="WP_094154570.1">
    <property type="nucleotide sequence ID" value="NZ_CP020028.1"/>
</dbReference>
<dbReference type="EMBL" id="CP020028">
    <property type="protein sequence ID" value="ASR46852.1"/>
    <property type="molecule type" value="Genomic_DNA"/>
</dbReference>
<dbReference type="KEGG" id="pkb:B4V02_09260"/>
<keyword evidence="1" id="KW-0472">Membrane</keyword>
<keyword evidence="3" id="KW-1185">Reference proteome</keyword>
<dbReference type="AlphaFoldDB" id="A0A222WLF8"/>
<dbReference type="Proteomes" id="UP000214666">
    <property type="component" value="Chromosome"/>
</dbReference>
<evidence type="ECO:0000313" key="2">
    <source>
        <dbReference type="EMBL" id="ASR46852.1"/>
    </source>
</evidence>
<feature type="transmembrane region" description="Helical" evidence="1">
    <location>
        <begin position="20"/>
        <end position="38"/>
    </location>
</feature>